<evidence type="ECO:0000259" key="6">
    <source>
        <dbReference type="Pfam" id="PF01782"/>
    </source>
</evidence>
<dbReference type="PANTHER" id="PTHR33692">
    <property type="entry name" value="RIBOSOME MATURATION FACTOR RIMM"/>
    <property type="match status" value="1"/>
</dbReference>
<comment type="function">
    <text evidence="5">An accessory protein needed during the final step in the assembly of 30S ribosomal subunit, possibly for assembly of the head region. Essential for efficient processing of 16S rRNA. May be needed both before and after RbfA during the maturation of 16S rRNA. It has affinity for free ribosomal 30S subunits but not for 70S ribosomes.</text>
</comment>
<dbReference type="GO" id="GO:0005840">
    <property type="term" value="C:ribosome"/>
    <property type="evidence" value="ECO:0007669"/>
    <property type="project" value="InterPro"/>
</dbReference>
<dbReference type="InterPro" id="IPR011961">
    <property type="entry name" value="RimM"/>
</dbReference>
<dbReference type="AlphaFoldDB" id="A0A127M4L0"/>
<dbReference type="GO" id="GO:0043022">
    <property type="term" value="F:ribosome binding"/>
    <property type="evidence" value="ECO:0007669"/>
    <property type="project" value="InterPro"/>
</dbReference>
<dbReference type="InterPro" id="IPR002676">
    <property type="entry name" value="RimM_N"/>
</dbReference>
<organism evidence="8 9">
    <name type="scientific">Zhongshania aliphaticivorans</name>
    <dbReference type="NCBI Taxonomy" id="1470434"/>
    <lineage>
        <taxon>Bacteria</taxon>
        <taxon>Pseudomonadati</taxon>
        <taxon>Pseudomonadota</taxon>
        <taxon>Gammaproteobacteria</taxon>
        <taxon>Cellvibrionales</taxon>
        <taxon>Spongiibacteraceae</taxon>
        <taxon>Zhongshania</taxon>
    </lineage>
</organism>
<evidence type="ECO:0000313" key="9">
    <source>
        <dbReference type="Proteomes" id="UP000074119"/>
    </source>
</evidence>
<sequence length="181" mass="19932">MSALAPQGRVIIAKITAVYGVKGWVKIHSFTDPLSNFFGYSDVYFCRSGKWQRAEFDECRPHGKGIVGHLVGVDDRDAAAAYCGLELAVADDALPVLEGDEYYWHQLIGLKVNTLLASGDICLLGEVDHLLETGANDVLVVRKCAGSIDDKERLIPYVPGQFVKDIDLDAKIMSVDWDPEF</sequence>
<dbReference type="Gene3D" id="2.30.30.240">
    <property type="entry name" value="PRC-barrel domain"/>
    <property type="match status" value="1"/>
</dbReference>
<dbReference type="GO" id="GO:0042274">
    <property type="term" value="P:ribosomal small subunit biogenesis"/>
    <property type="evidence" value="ECO:0007669"/>
    <property type="project" value="UniProtKB-UniRule"/>
</dbReference>
<dbReference type="Pfam" id="PF01782">
    <property type="entry name" value="RimM"/>
    <property type="match status" value="1"/>
</dbReference>
<dbReference type="GO" id="GO:0005737">
    <property type="term" value="C:cytoplasm"/>
    <property type="evidence" value="ECO:0007669"/>
    <property type="project" value="UniProtKB-SubCell"/>
</dbReference>
<comment type="subcellular location">
    <subcellularLocation>
        <location evidence="5">Cytoplasm</location>
    </subcellularLocation>
</comment>
<keyword evidence="2 5" id="KW-0690">Ribosome biogenesis</keyword>
<feature type="domain" description="Ribosome maturation factor RimM PRC barrel" evidence="7">
    <location>
        <begin position="104"/>
        <end position="178"/>
    </location>
</feature>
<evidence type="ECO:0000256" key="1">
    <source>
        <dbReference type="ARBA" id="ARBA00022490"/>
    </source>
</evidence>
<dbReference type="InterPro" id="IPR011033">
    <property type="entry name" value="PRC_barrel-like_sf"/>
</dbReference>
<dbReference type="KEGG" id="zal:AZF00_07370"/>
<accession>A0A127M4L0</accession>
<dbReference type="PANTHER" id="PTHR33692:SF1">
    <property type="entry name" value="RIBOSOME MATURATION FACTOR RIMM"/>
    <property type="match status" value="1"/>
</dbReference>
<dbReference type="Gene3D" id="2.40.30.60">
    <property type="entry name" value="RimM"/>
    <property type="match status" value="1"/>
</dbReference>
<keyword evidence="4 5" id="KW-0143">Chaperone</keyword>
<evidence type="ECO:0000256" key="3">
    <source>
        <dbReference type="ARBA" id="ARBA00022552"/>
    </source>
</evidence>
<protein>
    <recommendedName>
        <fullName evidence="5">Ribosome maturation factor RimM</fullName>
    </recommendedName>
</protein>
<reference evidence="8 9" key="1">
    <citation type="submission" date="2015-12" db="EMBL/GenBank/DDBJ databases">
        <authorList>
            <person name="Shamseldin A."/>
            <person name="Moawad H."/>
            <person name="Abd El-Rahim W.M."/>
            <person name="Sadowsky M.J."/>
        </authorList>
    </citation>
    <scope>NUCLEOTIDE SEQUENCE [LARGE SCALE GENOMIC DNA]</scope>
    <source>
        <strain evidence="8 9">SM2</strain>
    </source>
</reference>
<dbReference type="InterPro" id="IPR056792">
    <property type="entry name" value="PRC_RimM"/>
</dbReference>
<dbReference type="Proteomes" id="UP000074119">
    <property type="component" value="Chromosome"/>
</dbReference>
<evidence type="ECO:0000256" key="2">
    <source>
        <dbReference type="ARBA" id="ARBA00022517"/>
    </source>
</evidence>
<dbReference type="Pfam" id="PF24986">
    <property type="entry name" value="PRC_RimM"/>
    <property type="match status" value="1"/>
</dbReference>
<evidence type="ECO:0000256" key="4">
    <source>
        <dbReference type="ARBA" id="ARBA00023186"/>
    </source>
</evidence>
<dbReference type="InterPro" id="IPR009000">
    <property type="entry name" value="Transl_B-barrel_sf"/>
</dbReference>
<proteinExistence type="inferred from homology"/>
<evidence type="ECO:0000256" key="5">
    <source>
        <dbReference type="HAMAP-Rule" id="MF_00014"/>
    </source>
</evidence>
<dbReference type="SUPFAM" id="SSF50447">
    <property type="entry name" value="Translation proteins"/>
    <property type="match status" value="1"/>
</dbReference>
<dbReference type="STRING" id="1470434.AZF00_07370"/>
<evidence type="ECO:0000313" key="8">
    <source>
        <dbReference type="EMBL" id="AMO68131.1"/>
    </source>
</evidence>
<dbReference type="HAMAP" id="MF_00014">
    <property type="entry name" value="Ribosome_mat_RimM"/>
    <property type="match status" value="1"/>
</dbReference>
<dbReference type="InterPro" id="IPR036976">
    <property type="entry name" value="RimM_N_sf"/>
</dbReference>
<dbReference type="EMBL" id="CP014544">
    <property type="protein sequence ID" value="AMO68131.1"/>
    <property type="molecule type" value="Genomic_DNA"/>
</dbReference>
<keyword evidence="1 5" id="KW-0963">Cytoplasm</keyword>
<comment type="subunit">
    <text evidence="5">Binds ribosomal protein uS19.</text>
</comment>
<keyword evidence="3 5" id="KW-0698">rRNA processing</keyword>
<dbReference type="NCBIfam" id="TIGR02273">
    <property type="entry name" value="16S_RimM"/>
    <property type="match status" value="1"/>
</dbReference>
<comment type="domain">
    <text evidence="5">The PRC barrel domain binds ribosomal protein uS19.</text>
</comment>
<evidence type="ECO:0000259" key="7">
    <source>
        <dbReference type="Pfam" id="PF24986"/>
    </source>
</evidence>
<dbReference type="GO" id="GO:0006364">
    <property type="term" value="P:rRNA processing"/>
    <property type="evidence" value="ECO:0007669"/>
    <property type="project" value="UniProtKB-UniRule"/>
</dbReference>
<comment type="similarity">
    <text evidence="5">Belongs to the RimM family.</text>
</comment>
<gene>
    <name evidence="5" type="primary">rimM</name>
    <name evidence="8" type="ORF">AZF00_07370</name>
</gene>
<name>A0A127M4L0_9GAMM</name>
<dbReference type="SUPFAM" id="SSF50346">
    <property type="entry name" value="PRC-barrel domain"/>
    <property type="match status" value="1"/>
</dbReference>
<feature type="domain" description="RimM N-terminal" evidence="6">
    <location>
        <begin position="12"/>
        <end position="92"/>
    </location>
</feature>